<proteinExistence type="predicted"/>
<evidence type="ECO:0000313" key="1">
    <source>
        <dbReference type="EMBL" id="RNA05622.1"/>
    </source>
</evidence>
<name>A0A3M7Q354_BRAPC</name>
<sequence>MSTKKIETALNPYDCCFICKRKRSDRIINVFEKFKNISSVQDSPTCIEITGWTKKQFLDFSKFITSIKNSKNRSKEQLIALYRYWLRTGINQSECSQQAISKYLSQIRKAINDDFVPFFFGPKEKENFF</sequence>
<organism evidence="1 2">
    <name type="scientific">Brachionus plicatilis</name>
    <name type="common">Marine rotifer</name>
    <name type="synonym">Brachionus muelleri</name>
    <dbReference type="NCBI Taxonomy" id="10195"/>
    <lineage>
        <taxon>Eukaryota</taxon>
        <taxon>Metazoa</taxon>
        <taxon>Spiralia</taxon>
        <taxon>Gnathifera</taxon>
        <taxon>Rotifera</taxon>
        <taxon>Eurotatoria</taxon>
        <taxon>Monogononta</taxon>
        <taxon>Pseudotrocha</taxon>
        <taxon>Ploima</taxon>
        <taxon>Brachionidae</taxon>
        <taxon>Brachionus</taxon>
    </lineage>
</organism>
<dbReference type="OrthoDB" id="10444237at2759"/>
<evidence type="ECO:0000313" key="2">
    <source>
        <dbReference type="Proteomes" id="UP000276133"/>
    </source>
</evidence>
<reference evidence="1 2" key="1">
    <citation type="journal article" date="2018" name="Sci. Rep.">
        <title>Genomic signatures of local adaptation to the degree of environmental predictability in rotifers.</title>
        <authorList>
            <person name="Franch-Gras L."/>
            <person name="Hahn C."/>
            <person name="Garcia-Roger E.M."/>
            <person name="Carmona M.J."/>
            <person name="Serra M."/>
            <person name="Gomez A."/>
        </authorList>
    </citation>
    <scope>NUCLEOTIDE SEQUENCE [LARGE SCALE GENOMIC DNA]</scope>
    <source>
        <strain evidence="1">HYR1</strain>
    </source>
</reference>
<comment type="caution">
    <text evidence="1">The sequence shown here is derived from an EMBL/GenBank/DDBJ whole genome shotgun (WGS) entry which is preliminary data.</text>
</comment>
<dbReference type="Proteomes" id="UP000276133">
    <property type="component" value="Unassembled WGS sequence"/>
</dbReference>
<accession>A0A3M7Q354</accession>
<keyword evidence="2" id="KW-1185">Reference proteome</keyword>
<dbReference type="AlphaFoldDB" id="A0A3M7Q354"/>
<protein>
    <submittedName>
        <fullName evidence="1">Uncharacterized protein</fullName>
    </submittedName>
</protein>
<dbReference type="EMBL" id="REGN01007655">
    <property type="protein sequence ID" value="RNA05622.1"/>
    <property type="molecule type" value="Genomic_DNA"/>
</dbReference>
<gene>
    <name evidence="1" type="ORF">BpHYR1_005434</name>
</gene>